<dbReference type="AlphaFoldDB" id="A0A0P9TLB7"/>
<feature type="domain" description="AAA+ ATPase" evidence="1">
    <location>
        <begin position="104"/>
        <end position="406"/>
    </location>
</feature>
<protein>
    <recommendedName>
        <fullName evidence="1">AAA+ ATPase domain-containing protein</fullName>
    </recommendedName>
</protein>
<dbReference type="Gene3D" id="3.40.50.300">
    <property type="entry name" value="P-loop containing nucleotide triphosphate hydrolases"/>
    <property type="match status" value="1"/>
</dbReference>
<comment type="caution">
    <text evidence="2">The sequence shown here is derived from an EMBL/GenBank/DDBJ whole genome shotgun (WGS) entry which is preliminary data.</text>
</comment>
<organism evidence="2 3">
    <name type="scientific">Pseudomonas syringae pv. helianthi</name>
    <dbReference type="NCBI Taxonomy" id="251654"/>
    <lineage>
        <taxon>Bacteria</taxon>
        <taxon>Pseudomonadati</taxon>
        <taxon>Pseudomonadota</taxon>
        <taxon>Gammaproteobacteria</taxon>
        <taxon>Pseudomonadales</taxon>
        <taxon>Pseudomonadaceae</taxon>
        <taxon>Pseudomonas</taxon>
    </lineage>
</organism>
<dbReference type="SUPFAM" id="SSF52540">
    <property type="entry name" value="P-loop containing nucleoside triphosphate hydrolases"/>
    <property type="match status" value="1"/>
</dbReference>
<dbReference type="InterPro" id="IPR011704">
    <property type="entry name" value="ATPase_dyneun-rel_AAA"/>
</dbReference>
<evidence type="ECO:0000313" key="2">
    <source>
        <dbReference type="EMBL" id="KPX41692.1"/>
    </source>
</evidence>
<reference evidence="2 3" key="1">
    <citation type="submission" date="2015-09" db="EMBL/GenBank/DDBJ databases">
        <title>Genome announcement of multiple Pseudomonas syringae strains.</title>
        <authorList>
            <person name="Thakur S."/>
            <person name="Wang P.W."/>
            <person name="Gong Y."/>
            <person name="Weir B.S."/>
            <person name="Guttman D.S."/>
        </authorList>
    </citation>
    <scope>NUCLEOTIDE SEQUENCE [LARGE SCALE GENOMIC DNA]</scope>
    <source>
        <strain evidence="2 3">ICMP4531</strain>
    </source>
</reference>
<dbReference type="Pfam" id="PF07728">
    <property type="entry name" value="AAA_5"/>
    <property type="match status" value="1"/>
</dbReference>
<dbReference type="PANTHER" id="PTHR37291:SF1">
    <property type="entry name" value="TYPE IV METHYL-DIRECTED RESTRICTION ENZYME ECOKMCRB SUBUNIT"/>
    <property type="match status" value="1"/>
</dbReference>
<dbReference type="PANTHER" id="PTHR37291">
    <property type="entry name" value="5-METHYLCYTOSINE-SPECIFIC RESTRICTION ENZYME B"/>
    <property type="match status" value="1"/>
</dbReference>
<dbReference type="PATRIC" id="fig|251654.3.peg.5376"/>
<dbReference type="InterPro" id="IPR052934">
    <property type="entry name" value="Methyl-DNA_Rec/Restrict_Enz"/>
</dbReference>
<dbReference type="SMART" id="SM00382">
    <property type="entry name" value="AAA"/>
    <property type="match status" value="1"/>
</dbReference>
<accession>A0A0P9TLB7</accession>
<proteinExistence type="predicted"/>
<dbReference type="GO" id="GO:0016887">
    <property type="term" value="F:ATP hydrolysis activity"/>
    <property type="evidence" value="ECO:0007669"/>
    <property type="project" value="InterPro"/>
</dbReference>
<evidence type="ECO:0000313" key="3">
    <source>
        <dbReference type="Proteomes" id="UP000050557"/>
    </source>
</evidence>
<name>A0A0P9TLB7_9PSED</name>
<dbReference type="GO" id="GO:0005524">
    <property type="term" value="F:ATP binding"/>
    <property type="evidence" value="ECO:0007669"/>
    <property type="project" value="InterPro"/>
</dbReference>
<dbReference type="InterPro" id="IPR003593">
    <property type="entry name" value="AAA+_ATPase"/>
</dbReference>
<dbReference type="Proteomes" id="UP000050557">
    <property type="component" value="Unassembled WGS sequence"/>
</dbReference>
<gene>
    <name evidence="2" type="ORF">ALO68_05561</name>
</gene>
<sequence length="619" mass="68780">MPAGRGSELVREDDVLGAAFSATIRPFREQCGSPPRSLSRPSARIKSGLVYNDERSAWEYSSRRSASQSQGCHLNTTPPTLRFTHAGNLDTVVGLFLQGRSAMPSLNQIFFGPPGTGKTYATVEATLQILDQPFLAKNAGSRSALKVRFDELLAAGDVRFVTFHQSFSYEDFVEGLRATTDEQGQIRYEVVSGVFKSLCESVATELSGKYRAFKVGDRYGTGYKVTRATPDVVEIEKPQGKHLPIGMSLLNTLASYVDAGTFSIEELGNGRWDKKVPGSVLDPFLVNGYKNFLPSMVEHMLGKNEEGLFEPAPVQHSDAKVLIIDEINRGNVSRIFGELITLIEPSKRAGADEALEVTLPYSKERFSIPSNIHLIGTMNTADRSLAALDIALRRRFTFIEVPPNPELLDEVEVDGIAIDELLSVMNQRIAALLDRDHCLGHAYFMRLKDEPTLERLEGIFREQILPLLQEYFFEDWQRIQWVLNDQRKAPENSFLIQPGQDLIALFGDTVTVGQSNERWELNLPAFQKIESYLGVIDHNLKVGAPLEAKNVRTDGIDIRQSADGRIDVYRGGQHIKPAKPLLRELASKHGISITSASGSELNTRSLGRKIVKFLSEQQG</sequence>
<dbReference type="InterPro" id="IPR027417">
    <property type="entry name" value="P-loop_NTPase"/>
</dbReference>
<dbReference type="EMBL" id="LJQM01000207">
    <property type="protein sequence ID" value="KPX41692.1"/>
    <property type="molecule type" value="Genomic_DNA"/>
</dbReference>
<evidence type="ECO:0000259" key="1">
    <source>
        <dbReference type="SMART" id="SM00382"/>
    </source>
</evidence>